<name>A0A2H6BV54_MICAE</name>
<gene>
    <name evidence="2" type="ORF">BGM30_31600</name>
</gene>
<dbReference type="SUPFAM" id="SSF81301">
    <property type="entry name" value="Nucleotidyltransferase"/>
    <property type="match status" value="1"/>
</dbReference>
<dbReference type="Gene3D" id="3.30.460.10">
    <property type="entry name" value="Beta Polymerase, domain 2"/>
    <property type="match status" value="1"/>
</dbReference>
<dbReference type="Pfam" id="PF18765">
    <property type="entry name" value="Polbeta"/>
    <property type="match status" value="1"/>
</dbReference>
<protein>
    <recommendedName>
        <fullName evidence="1">Polymerase beta nucleotidyltransferase domain-containing protein</fullName>
    </recommendedName>
</protein>
<dbReference type="RefSeq" id="WP_103112785.1">
    <property type="nucleotide sequence ID" value="NZ_BEIU01000006.1"/>
</dbReference>
<comment type="caution">
    <text evidence="2">The sequence shown here is derived from an EMBL/GenBank/DDBJ whole genome shotgun (WGS) entry which is preliminary data.</text>
</comment>
<organism evidence="2 3">
    <name type="scientific">Microcystis aeruginosa NIES-298</name>
    <dbReference type="NCBI Taxonomy" id="449468"/>
    <lineage>
        <taxon>Bacteria</taxon>
        <taxon>Bacillati</taxon>
        <taxon>Cyanobacteriota</taxon>
        <taxon>Cyanophyceae</taxon>
        <taxon>Oscillatoriophycideae</taxon>
        <taxon>Chroococcales</taxon>
        <taxon>Microcystaceae</taxon>
        <taxon>Microcystis</taxon>
    </lineage>
</organism>
<dbReference type="PANTHER" id="PTHR43852">
    <property type="entry name" value="NUCLEOTIDYLTRANSFERASE"/>
    <property type="match status" value="1"/>
</dbReference>
<dbReference type="CDD" id="cd05403">
    <property type="entry name" value="NT_KNTase_like"/>
    <property type="match status" value="1"/>
</dbReference>
<accession>A0A2H6BV54</accession>
<dbReference type="PANTHER" id="PTHR43852:SF3">
    <property type="entry name" value="NUCLEOTIDYLTRANSFERASE"/>
    <property type="match status" value="1"/>
</dbReference>
<proteinExistence type="predicted"/>
<dbReference type="Proteomes" id="UP000236321">
    <property type="component" value="Unassembled WGS sequence"/>
</dbReference>
<dbReference type="AlphaFoldDB" id="A0A2H6BV54"/>
<dbReference type="EMBL" id="BEYQ01000010">
    <property type="protein sequence ID" value="GBD54067.1"/>
    <property type="molecule type" value="Genomic_DNA"/>
</dbReference>
<dbReference type="InterPro" id="IPR043519">
    <property type="entry name" value="NT_sf"/>
</dbReference>
<feature type="domain" description="Polymerase beta nucleotidyltransferase" evidence="1">
    <location>
        <begin position="15"/>
        <end position="114"/>
    </location>
</feature>
<sequence>MVKNTKELKIIDTVNRITTTVEKLPNLKLLILFGSRARGEHRPDSDWDLAISYDEANRETHIKEISNDYLTSLSILSELFEINRDSIDLIELDRCSPLMKYQVARDGKLIYEKNTGDFLKFRVRAWKEYADTAKFRKIQKDSINLWLKQWGV</sequence>
<reference evidence="3" key="1">
    <citation type="submission" date="2017-12" db="EMBL/GenBank/DDBJ databases">
        <title>Improved Draft Genome Sequence of Microcystis aeruginosa NIES-298, a Microcystin-Producing Cyanobacterium from Lake Kasumigaura, Japan.</title>
        <authorList>
            <person name="Yamaguchi H."/>
            <person name="Suzuki S."/>
            <person name="Kawachi M."/>
        </authorList>
    </citation>
    <scope>NUCLEOTIDE SEQUENCE [LARGE SCALE GENOMIC DNA]</scope>
    <source>
        <strain evidence="3">NIES-298</strain>
    </source>
</reference>
<dbReference type="InterPro" id="IPR052930">
    <property type="entry name" value="TA_antitoxin_MntA"/>
</dbReference>
<evidence type="ECO:0000313" key="2">
    <source>
        <dbReference type="EMBL" id="GBD54067.1"/>
    </source>
</evidence>
<evidence type="ECO:0000259" key="1">
    <source>
        <dbReference type="Pfam" id="PF18765"/>
    </source>
</evidence>
<dbReference type="InterPro" id="IPR041633">
    <property type="entry name" value="Polbeta"/>
</dbReference>
<evidence type="ECO:0000313" key="3">
    <source>
        <dbReference type="Proteomes" id="UP000236321"/>
    </source>
</evidence>
<dbReference type="NCBIfam" id="NF047752">
    <property type="entry name" value="MntA_antitoxin"/>
    <property type="match status" value="1"/>
</dbReference>